<dbReference type="InterPro" id="IPR011009">
    <property type="entry name" value="Kinase-like_dom_sf"/>
</dbReference>
<dbReference type="EMBL" id="KN828404">
    <property type="protein sequence ID" value="KIK75018.1"/>
    <property type="molecule type" value="Genomic_DNA"/>
</dbReference>
<dbReference type="OrthoDB" id="2640723at2759"/>
<dbReference type="HOGENOM" id="CLU_019279_2_0_1"/>
<evidence type="ECO:0008006" key="3">
    <source>
        <dbReference type="Google" id="ProtNLM"/>
    </source>
</evidence>
<dbReference type="AlphaFoldDB" id="A0A0D0CIM4"/>
<organism evidence="1 2">
    <name type="scientific">Paxillus rubicundulus Ve08.2h10</name>
    <dbReference type="NCBI Taxonomy" id="930991"/>
    <lineage>
        <taxon>Eukaryota</taxon>
        <taxon>Fungi</taxon>
        <taxon>Dikarya</taxon>
        <taxon>Basidiomycota</taxon>
        <taxon>Agaricomycotina</taxon>
        <taxon>Agaricomycetes</taxon>
        <taxon>Agaricomycetidae</taxon>
        <taxon>Boletales</taxon>
        <taxon>Paxilineae</taxon>
        <taxon>Paxillaceae</taxon>
        <taxon>Paxillus</taxon>
    </lineage>
</organism>
<dbReference type="Gene3D" id="1.10.510.10">
    <property type="entry name" value="Transferase(Phosphotransferase) domain 1"/>
    <property type="match status" value="1"/>
</dbReference>
<reference evidence="1 2" key="1">
    <citation type="submission" date="2014-04" db="EMBL/GenBank/DDBJ databases">
        <authorList>
            <consortium name="DOE Joint Genome Institute"/>
            <person name="Kuo A."/>
            <person name="Kohler A."/>
            <person name="Jargeat P."/>
            <person name="Nagy L.G."/>
            <person name="Floudas D."/>
            <person name="Copeland A."/>
            <person name="Barry K.W."/>
            <person name="Cichocki N."/>
            <person name="Veneault-Fourrey C."/>
            <person name="LaButti K."/>
            <person name="Lindquist E.A."/>
            <person name="Lipzen A."/>
            <person name="Lundell T."/>
            <person name="Morin E."/>
            <person name="Murat C."/>
            <person name="Sun H."/>
            <person name="Tunlid A."/>
            <person name="Henrissat B."/>
            <person name="Grigoriev I.V."/>
            <person name="Hibbett D.S."/>
            <person name="Martin F."/>
            <person name="Nordberg H.P."/>
            <person name="Cantor M.N."/>
            <person name="Hua S.X."/>
        </authorList>
    </citation>
    <scope>NUCLEOTIDE SEQUENCE [LARGE SCALE GENOMIC DNA]</scope>
    <source>
        <strain evidence="1 2">Ve08.2h10</strain>
    </source>
</reference>
<sequence>MWTYLIDFNIYSESANLVDTGHTVLIKIGQSKHCGLLEHELAILDQLCGLPGITGLIWLGTEFEQDVMIFEDLGPTLDNRTFLEHIHPHSYIYSNIRPQNILVGPVLPGQQTNELCLFDFSLAQLYRDPQTYSHVPFLSGRPLSTILPFALLNHHLGNQLSH</sequence>
<dbReference type="STRING" id="930991.A0A0D0CIM4"/>
<protein>
    <recommendedName>
        <fullName evidence="3">Protein kinase domain-containing protein</fullName>
    </recommendedName>
</protein>
<gene>
    <name evidence="1" type="ORF">PAXRUDRAFT_37005</name>
</gene>
<evidence type="ECO:0000313" key="2">
    <source>
        <dbReference type="Proteomes" id="UP000054538"/>
    </source>
</evidence>
<dbReference type="Proteomes" id="UP000054538">
    <property type="component" value="Unassembled WGS sequence"/>
</dbReference>
<evidence type="ECO:0000313" key="1">
    <source>
        <dbReference type="EMBL" id="KIK75018.1"/>
    </source>
</evidence>
<accession>A0A0D0CIM4</accession>
<keyword evidence="2" id="KW-1185">Reference proteome</keyword>
<dbReference type="SUPFAM" id="SSF56112">
    <property type="entry name" value="Protein kinase-like (PK-like)"/>
    <property type="match status" value="1"/>
</dbReference>
<name>A0A0D0CIM4_9AGAM</name>
<dbReference type="InParanoid" id="A0A0D0CIM4"/>
<reference evidence="2" key="2">
    <citation type="submission" date="2015-01" db="EMBL/GenBank/DDBJ databases">
        <title>Evolutionary Origins and Diversification of the Mycorrhizal Mutualists.</title>
        <authorList>
            <consortium name="DOE Joint Genome Institute"/>
            <consortium name="Mycorrhizal Genomics Consortium"/>
            <person name="Kohler A."/>
            <person name="Kuo A."/>
            <person name="Nagy L.G."/>
            <person name="Floudas D."/>
            <person name="Copeland A."/>
            <person name="Barry K.W."/>
            <person name="Cichocki N."/>
            <person name="Veneault-Fourrey C."/>
            <person name="LaButti K."/>
            <person name="Lindquist E.A."/>
            <person name="Lipzen A."/>
            <person name="Lundell T."/>
            <person name="Morin E."/>
            <person name="Murat C."/>
            <person name="Riley R."/>
            <person name="Ohm R."/>
            <person name="Sun H."/>
            <person name="Tunlid A."/>
            <person name="Henrissat B."/>
            <person name="Grigoriev I.V."/>
            <person name="Hibbett D.S."/>
            <person name="Martin F."/>
        </authorList>
    </citation>
    <scope>NUCLEOTIDE SEQUENCE [LARGE SCALE GENOMIC DNA]</scope>
    <source>
        <strain evidence="2">Ve08.2h10</strain>
    </source>
</reference>
<proteinExistence type="predicted"/>